<evidence type="ECO:0000256" key="8">
    <source>
        <dbReference type="ARBA" id="ARBA00023170"/>
    </source>
</evidence>
<evidence type="ECO:0000256" key="6">
    <source>
        <dbReference type="ARBA" id="ARBA00023077"/>
    </source>
</evidence>
<dbReference type="InterPro" id="IPR008969">
    <property type="entry name" value="CarboxyPept-like_regulatory"/>
</dbReference>
<feature type="signal peptide" evidence="12">
    <location>
        <begin position="1"/>
        <end position="20"/>
    </location>
</feature>
<dbReference type="InterPro" id="IPR037066">
    <property type="entry name" value="Plug_dom_sf"/>
</dbReference>
<evidence type="ECO:0000256" key="9">
    <source>
        <dbReference type="ARBA" id="ARBA00023237"/>
    </source>
</evidence>
<feature type="domain" description="TonB-dependent receptor-like beta-barrel" evidence="13">
    <location>
        <begin position="391"/>
        <end position="975"/>
    </location>
</feature>
<keyword evidence="2 10" id="KW-0813">Transport</keyword>
<dbReference type="EMBL" id="JACIEF010000003">
    <property type="protein sequence ID" value="MBB4109614.1"/>
    <property type="molecule type" value="Genomic_DNA"/>
</dbReference>
<sequence>MKKLLQSLFVLMFVSFTAFSQQRTITGTVTNKGDGLPLPGVSVKIVGAQIATTTGADGQYTIKVATGTKALLFSSIGYAAKTVTIGASNTLNVVLEDDSKLLEEVVVTGFGLRQAKKDITGSTTTISGKDIENMPVQSVDRAMQGRLAGVQVTSTSGIPGAAINVRIRGIGSINAGNSPLYVVDGVQVNSGDFTSSTTSANALSALNPDDIESLTVLKDASAAAIYGASGANGVVIITTKRGKAGKTQINLSSYIGYNDFISKPKLLTSPQWIQLSLEAYANRYGSTSTQYTNFYNTYVAPFGSIDNVPTYDWLDAVSQKGRTQNYDASARGGNEKTQFYLGGNYSTQKGQVIGTDFSRGNIKVNLDHKATDRLDFSTSMNVSTITQNTTSGGGAFANISRTAQLQSPNNPIYNPDGSYNTNLPGAYDSYNVVQIASINLQKATTNQFTGSGFAKYKIFNDLNFRSSYGVDYLEIVENTFSDPRFGDGRSVNGSASAGNTRNTNFQTDQTLNYTKTFGGAHNLNVIVGFNYRSEVRTYSLAASQGFPSYQFTQVSSGSTPTTTSGTYTTFRTAGYFAKADYNYKSKYYLSGTVRYDGSSRFGNEQTFGWFPAGAVSYRISQEDFMKNVSFISDLKLRASYGTTGNQAIGNFDSRALYAKSGDYVTSGTGSTLGSGLAPSNLANPLLAWERATTFDAAIEFNLFKDRVSGTIGYYNRINSNLLLDQPLPLTSGFSSIRQNVGKMRNRGFEFELSTLNIKTNNFSWRTDANIALNRNKIIALLDGQTLLGGNFGIAVGRPINSIYTYTSAGVNPADGRAMWYDGNGNITYTQNPSTDRSYIGDLNPKYTGGLTNTINYKGISLSAFFQFSYGNLVLNQDKFFFERSGSTVDRNQYASNLDRWTTPGQFTGIPKPYFGGTVLNIGGINHSSSYATSDRFYEDGSYIRLKTISLGYDLPKSWLSSVKLRSVRVYAQGLNLWTITKYQGVDPEFVNASGDFGQYPQFKNYTVGINVGL</sequence>
<dbReference type="Gene3D" id="2.170.130.10">
    <property type="entry name" value="TonB-dependent receptor, plug domain"/>
    <property type="match status" value="1"/>
</dbReference>
<dbReference type="InterPro" id="IPR023996">
    <property type="entry name" value="TonB-dep_OMP_SusC/RagA"/>
</dbReference>
<dbReference type="InterPro" id="IPR000531">
    <property type="entry name" value="Beta-barrel_TonB"/>
</dbReference>
<dbReference type="GO" id="GO:0015344">
    <property type="term" value="F:siderophore uptake transmembrane transporter activity"/>
    <property type="evidence" value="ECO:0007669"/>
    <property type="project" value="TreeGrafter"/>
</dbReference>
<name>A0A7W6P854_9SPHI</name>
<evidence type="ECO:0000313" key="16">
    <source>
        <dbReference type="Proteomes" id="UP000532273"/>
    </source>
</evidence>
<feature type="domain" description="TonB-dependent receptor plug" evidence="14">
    <location>
        <begin position="116"/>
        <end position="234"/>
    </location>
</feature>
<evidence type="ECO:0000259" key="14">
    <source>
        <dbReference type="Pfam" id="PF07715"/>
    </source>
</evidence>
<dbReference type="RefSeq" id="WP_183766761.1">
    <property type="nucleotide sequence ID" value="NZ_BMHZ01000003.1"/>
</dbReference>
<evidence type="ECO:0000256" key="2">
    <source>
        <dbReference type="ARBA" id="ARBA00022448"/>
    </source>
</evidence>
<evidence type="ECO:0000256" key="4">
    <source>
        <dbReference type="ARBA" id="ARBA00022692"/>
    </source>
</evidence>
<comment type="similarity">
    <text evidence="10 11">Belongs to the TonB-dependent receptor family.</text>
</comment>
<evidence type="ECO:0000259" key="13">
    <source>
        <dbReference type="Pfam" id="PF00593"/>
    </source>
</evidence>
<dbReference type="Pfam" id="PF00593">
    <property type="entry name" value="TonB_dep_Rec_b-barrel"/>
    <property type="match status" value="1"/>
</dbReference>
<keyword evidence="6 11" id="KW-0798">TonB box</keyword>
<keyword evidence="9 10" id="KW-0998">Cell outer membrane</keyword>
<dbReference type="Proteomes" id="UP000532273">
    <property type="component" value="Unassembled WGS sequence"/>
</dbReference>
<keyword evidence="4 10" id="KW-0812">Transmembrane</keyword>
<dbReference type="PANTHER" id="PTHR30069:SF29">
    <property type="entry name" value="HEMOGLOBIN AND HEMOGLOBIN-HAPTOGLOBIN-BINDING PROTEIN 1-RELATED"/>
    <property type="match status" value="1"/>
</dbReference>
<comment type="subcellular location">
    <subcellularLocation>
        <location evidence="1 10">Cell outer membrane</location>
        <topology evidence="1 10">Multi-pass membrane protein</topology>
    </subcellularLocation>
</comment>
<dbReference type="InterPro" id="IPR012910">
    <property type="entry name" value="Plug_dom"/>
</dbReference>
<dbReference type="InterPro" id="IPR023997">
    <property type="entry name" value="TonB-dep_OMP_SusC/RagA_CS"/>
</dbReference>
<dbReference type="PANTHER" id="PTHR30069">
    <property type="entry name" value="TONB-DEPENDENT OUTER MEMBRANE RECEPTOR"/>
    <property type="match status" value="1"/>
</dbReference>
<organism evidence="15 16">
    <name type="scientific">Pedobacter zeae</name>
    <dbReference type="NCBI Taxonomy" id="1737356"/>
    <lineage>
        <taxon>Bacteria</taxon>
        <taxon>Pseudomonadati</taxon>
        <taxon>Bacteroidota</taxon>
        <taxon>Sphingobacteriia</taxon>
        <taxon>Sphingobacteriales</taxon>
        <taxon>Sphingobacteriaceae</taxon>
        <taxon>Pedobacter</taxon>
    </lineage>
</organism>
<accession>A0A7W6P854</accession>
<dbReference type="SUPFAM" id="SSF56935">
    <property type="entry name" value="Porins"/>
    <property type="match status" value="1"/>
</dbReference>
<feature type="chain" id="PRO_5031529326" evidence="12">
    <location>
        <begin position="21"/>
        <end position="1013"/>
    </location>
</feature>
<dbReference type="Pfam" id="PF13715">
    <property type="entry name" value="CarbopepD_reg_2"/>
    <property type="match status" value="1"/>
</dbReference>
<evidence type="ECO:0000256" key="3">
    <source>
        <dbReference type="ARBA" id="ARBA00022452"/>
    </source>
</evidence>
<evidence type="ECO:0000256" key="12">
    <source>
        <dbReference type="SAM" id="SignalP"/>
    </source>
</evidence>
<dbReference type="InterPro" id="IPR036942">
    <property type="entry name" value="Beta-barrel_TonB_sf"/>
</dbReference>
<dbReference type="SUPFAM" id="SSF49464">
    <property type="entry name" value="Carboxypeptidase regulatory domain-like"/>
    <property type="match status" value="1"/>
</dbReference>
<dbReference type="InterPro" id="IPR039426">
    <property type="entry name" value="TonB-dep_rcpt-like"/>
</dbReference>
<dbReference type="AlphaFoldDB" id="A0A7W6P854"/>
<evidence type="ECO:0000256" key="10">
    <source>
        <dbReference type="PROSITE-ProRule" id="PRU01360"/>
    </source>
</evidence>
<keyword evidence="3 10" id="KW-1134">Transmembrane beta strand</keyword>
<dbReference type="GO" id="GO:0044718">
    <property type="term" value="P:siderophore transmembrane transport"/>
    <property type="evidence" value="ECO:0007669"/>
    <property type="project" value="TreeGrafter"/>
</dbReference>
<proteinExistence type="inferred from homology"/>
<dbReference type="Gene3D" id="2.40.170.20">
    <property type="entry name" value="TonB-dependent receptor, beta-barrel domain"/>
    <property type="match status" value="1"/>
</dbReference>
<keyword evidence="8" id="KW-0675">Receptor</keyword>
<evidence type="ECO:0000256" key="7">
    <source>
        <dbReference type="ARBA" id="ARBA00023136"/>
    </source>
</evidence>
<gene>
    <name evidence="15" type="ORF">GGQ60_003623</name>
</gene>
<dbReference type="GO" id="GO:0009279">
    <property type="term" value="C:cell outer membrane"/>
    <property type="evidence" value="ECO:0007669"/>
    <property type="project" value="UniProtKB-SubCell"/>
</dbReference>
<keyword evidence="7 10" id="KW-0472">Membrane</keyword>
<evidence type="ECO:0000256" key="5">
    <source>
        <dbReference type="ARBA" id="ARBA00022729"/>
    </source>
</evidence>
<keyword evidence="5 12" id="KW-0732">Signal</keyword>
<dbReference type="NCBIfam" id="TIGR04057">
    <property type="entry name" value="SusC_RagA_signa"/>
    <property type="match status" value="1"/>
</dbReference>
<reference evidence="15 16" key="1">
    <citation type="submission" date="2020-08" db="EMBL/GenBank/DDBJ databases">
        <title>Genomic Encyclopedia of Type Strains, Phase IV (KMG-IV): sequencing the most valuable type-strain genomes for metagenomic binning, comparative biology and taxonomic classification.</title>
        <authorList>
            <person name="Goeker M."/>
        </authorList>
    </citation>
    <scope>NUCLEOTIDE SEQUENCE [LARGE SCALE GENOMIC DNA]</scope>
    <source>
        <strain evidence="15 16">DSM 100774</strain>
    </source>
</reference>
<evidence type="ECO:0000313" key="15">
    <source>
        <dbReference type="EMBL" id="MBB4109614.1"/>
    </source>
</evidence>
<protein>
    <submittedName>
        <fullName evidence="15">TonB-linked SusC/RagA family outer membrane protein</fullName>
    </submittedName>
</protein>
<dbReference type="Gene3D" id="2.60.40.1120">
    <property type="entry name" value="Carboxypeptidase-like, regulatory domain"/>
    <property type="match status" value="1"/>
</dbReference>
<dbReference type="PROSITE" id="PS52016">
    <property type="entry name" value="TONB_DEPENDENT_REC_3"/>
    <property type="match status" value="1"/>
</dbReference>
<comment type="caution">
    <text evidence="15">The sequence shown here is derived from an EMBL/GenBank/DDBJ whole genome shotgun (WGS) entry which is preliminary data.</text>
</comment>
<evidence type="ECO:0000256" key="1">
    <source>
        <dbReference type="ARBA" id="ARBA00004571"/>
    </source>
</evidence>
<dbReference type="NCBIfam" id="TIGR04056">
    <property type="entry name" value="OMP_RagA_SusC"/>
    <property type="match status" value="1"/>
</dbReference>
<evidence type="ECO:0000256" key="11">
    <source>
        <dbReference type="RuleBase" id="RU003357"/>
    </source>
</evidence>
<dbReference type="Pfam" id="PF07715">
    <property type="entry name" value="Plug"/>
    <property type="match status" value="1"/>
</dbReference>